<dbReference type="Proteomes" id="UP000261520">
    <property type="component" value="Unplaced"/>
</dbReference>
<proteinExistence type="predicted"/>
<dbReference type="Ensembl" id="ENSPMGT00000024042.1">
    <property type="protein sequence ID" value="ENSPMGP00000022572.1"/>
    <property type="gene ID" value="ENSPMGG00000018269.1"/>
</dbReference>
<name>A0A3B4AZ68_9GOBI</name>
<keyword evidence="3" id="KW-1185">Reference proteome</keyword>
<feature type="region of interest" description="Disordered" evidence="1">
    <location>
        <begin position="1"/>
        <end position="33"/>
    </location>
</feature>
<organism evidence="2 3">
    <name type="scientific">Periophthalmus magnuspinnatus</name>
    <dbReference type="NCBI Taxonomy" id="409849"/>
    <lineage>
        <taxon>Eukaryota</taxon>
        <taxon>Metazoa</taxon>
        <taxon>Chordata</taxon>
        <taxon>Craniata</taxon>
        <taxon>Vertebrata</taxon>
        <taxon>Euteleostomi</taxon>
        <taxon>Actinopterygii</taxon>
        <taxon>Neopterygii</taxon>
        <taxon>Teleostei</taxon>
        <taxon>Neoteleostei</taxon>
        <taxon>Acanthomorphata</taxon>
        <taxon>Gobiaria</taxon>
        <taxon>Gobiiformes</taxon>
        <taxon>Gobioidei</taxon>
        <taxon>Gobiidae</taxon>
        <taxon>Oxudercinae</taxon>
        <taxon>Periophthalmus</taxon>
    </lineage>
</organism>
<sequence length="108" mass="12216">MQQAFYTKYSRRRSRANPSKDRPVSSLAASTEQRKRLWKSPLVAAVILHNACQKNHNCVFLPNCSALVSNHVSAKLALVYSCHLAVVCSLKMGYSAFWRFLPCYKVVP</sequence>
<accession>A0A3B4AZ68</accession>
<evidence type="ECO:0000313" key="3">
    <source>
        <dbReference type="Proteomes" id="UP000261520"/>
    </source>
</evidence>
<protein>
    <submittedName>
        <fullName evidence="2">Uncharacterized protein</fullName>
    </submittedName>
</protein>
<evidence type="ECO:0000313" key="2">
    <source>
        <dbReference type="Ensembl" id="ENSPMGP00000022572.1"/>
    </source>
</evidence>
<reference evidence="2" key="1">
    <citation type="submission" date="2025-08" db="UniProtKB">
        <authorList>
            <consortium name="Ensembl"/>
        </authorList>
    </citation>
    <scope>IDENTIFICATION</scope>
</reference>
<evidence type="ECO:0000256" key="1">
    <source>
        <dbReference type="SAM" id="MobiDB-lite"/>
    </source>
</evidence>
<reference evidence="2" key="2">
    <citation type="submission" date="2025-09" db="UniProtKB">
        <authorList>
            <consortium name="Ensembl"/>
        </authorList>
    </citation>
    <scope>IDENTIFICATION</scope>
</reference>
<dbReference type="AlphaFoldDB" id="A0A3B4AZ68"/>